<keyword evidence="8" id="KW-1185">Reference proteome</keyword>
<dbReference type="GO" id="GO:0032259">
    <property type="term" value="P:methylation"/>
    <property type="evidence" value="ECO:0007669"/>
    <property type="project" value="UniProtKB-KW"/>
</dbReference>
<keyword evidence="7" id="KW-0687">Ribonucleoprotein</keyword>
<reference evidence="8" key="1">
    <citation type="submission" date="2017-01" db="EMBL/GenBank/DDBJ databases">
        <authorList>
            <person name="Varghese N."/>
            <person name="Submissions S."/>
        </authorList>
    </citation>
    <scope>NUCLEOTIDE SEQUENCE [LARGE SCALE GENOMIC DNA]</scope>
    <source>
        <strain evidence="8">DSM 45196</strain>
    </source>
</reference>
<keyword evidence="7" id="KW-0689">Ribosomal protein</keyword>
<feature type="binding site" evidence="6">
    <location>
        <position position="230"/>
    </location>
    <ligand>
        <name>S-adenosyl-L-methionine</name>
        <dbReference type="ChEBI" id="CHEBI:59789"/>
    </ligand>
</feature>
<evidence type="ECO:0000256" key="1">
    <source>
        <dbReference type="ARBA" id="ARBA00009741"/>
    </source>
</evidence>
<dbReference type="AlphaFoldDB" id="A0A1N7KYR7"/>
<dbReference type="GO" id="GO:0016279">
    <property type="term" value="F:protein-lysine N-methyltransferase activity"/>
    <property type="evidence" value="ECO:0007669"/>
    <property type="project" value="RHEA"/>
</dbReference>
<protein>
    <recommendedName>
        <fullName evidence="6">Ribosomal protein L11 methyltransferase</fullName>
        <shortName evidence="6">L11 Mtase</shortName>
        <ecNumber evidence="6">2.1.1.-</ecNumber>
    </recommendedName>
</protein>
<dbReference type="GO" id="GO:0005840">
    <property type="term" value="C:ribosome"/>
    <property type="evidence" value="ECO:0007669"/>
    <property type="project" value="UniProtKB-KW"/>
</dbReference>
<gene>
    <name evidence="6" type="primary">prmA</name>
    <name evidence="7" type="ORF">SAMN05421790_103353</name>
</gene>
<comment type="function">
    <text evidence="6">Methylates ribosomal protein L11.</text>
</comment>
<feature type="binding site" evidence="6">
    <location>
        <position position="273"/>
    </location>
    <ligand>
        <name>S-adenosyl-L-methionine</name>
        <dbReference type="ChEBI" id="CHEBI:59789"/>
    </ligand>
</feature>
<dbReference type="HAMAP" id="MF_00735">
    <property type="entry name" value="Methyltr_PrmA"/>
    <property type="match status" value="1"/>
</dbReference>
<dbReference type="SUPFAM" id="SSF53335">
    <property type="entry name" value="S-adenosyl-L-methionine-dependent methyltransferases"/>
    <property type="match status" value="1"/>
</dbReference>
<evidence type="ECO:0000256" key="5">
    <source>
        <dbReference type="ARBA" id="ARBA00022691"/>
    </source>
</evidence>
<evidence type="ECO:0000256" key="2">
    <source>
        <dbReference type="ARBA" id="ARBA00022490"/>
    </source>
</evidence>
<dbReference type="Gene3D" id="3.40.50.150">
    <property type="entry name" value="Vaccinia Virus protein VP39"/>
    <property type="match status" value="1"/>
</dbReference>
<evidence type="ECO:0000313" key="7">
    <source>
        <dbReference type="EMBL" id="SIS66792.1"/>
    </source>
</evidence>
<evidence type="ECO:0000256" key="4">
    <source>
        <dbReference type="ARBA" id="ARBA00022679"/>
    </source>
</evidence>
<comment type="catalytic activity">
    <reaction evidence="6">
        <text>L-lysyl-[protein] + 3 S-adenosyl-L-methionine = N(6),N(6),N(6)-trimethyl-L-lysyl-[protein] + 3 S-adenosyl-L-homocysteine + 3 H(+)</text>
        <dbReference type="Rhea" id="RHEA:54192"/>
        <dbReference type="Rhea" id="RHEA-COMP:9752"/>
        <dbReference type="Rhea" id="RHEA-COMP:13826"/>
        <dbReference type="ChEBI" id="CHEBI:15378"/>
        <dbReference type="ChEBI" id="CHEBI:29969"/>
        <dbReference type="ChEBI" id="CHEBI:57856"/>
        <dbReference type="ChEBI" id="CHEBI:59789"/>
        <dbReference type="ChEBI" id="CHEBI:61961"/>
    </reaction>
</comment>
<evidence type="ECO:0000313" key="8">
    <source>
        <dbReference type="Proteomes" id="UP000186795"/>
    </source>
</evidence>
<dbReference type="NCBIfam" id="TIGR00406">
    <property type="entry name" value="prmA"/>
    <property type="match status" value="1"/>
</dbReference>
<evidence type="ECO:0000256" key="3">
    <source>
        <dbReference type="ARBA" id="ARBA00022603"/>
    </source>
</evidence>
<dbReference type="InterPro" id="IPR004498">
    <property type="entry name" value="Ribosomal_PrmA_MeTrfase"/>
</dbReference>
<dbReference type="InterPro" id="IPR029063">
    <property type="entry name" value="SAM-dependent_MTases_sf"/>
</dbReference>
<dbReference type="CDD" id="cd02440">
    <property type="entry name" value="AdoMet_MTases"/>
    <property type="match status" value="1"/>
</dbReference>
<proteinExistence type="inferred from homology"/>
<dbReference type="Pfam" id="PF06325">
    <property type="entry name" value="PrmA"/>
    <property type="match status" value="1"/>
</dbReference>
<dbReference type="GO" id="GO:0005737">
    <property type="term" value="C:cytoplasm"/>
    <property type="evidence" value="ECO:0007669"/>
    <property type="project" value="UniProtKB-SubCell"/>
</dbReference>
<dbReference type="PIRSF" id="PIRSF000401">
    <property type="entry name" value="RPL11_MTase"/>
    <property type="match status" value="1"/>
</dbReference>
<dbReference type="InterPro" id="IPR050078">
    <property type="entry name" value="Ribosomal_L11_MeTrfase_PrmA"/>
</dbReference>
<evidence type="ECO:0000256" key="6">
    <source>
        <dbReference type="HAMAP-Rule" id="MF_00735"/>
    </source>
</evidence>
<dbReference type="EMBL" id="FTOD01000003">
    <property type="protein sequence ID" value="SIS66792.1"/>
    <property type="molecule type" value="Genomic_DNA"/>
</dbReference>
<keyword evidence="2 6" id="KW-0963">Cytoplasm</keyword>
<keyword evidence="5 6" id="KW-0949">S-adenosyl-L-methionine</keyword>
<comment type="subcellular location">
    <subcellularLocation>
        <location evidence="6">Cytoplasm</location>
    </subcellularLocation>
</comment>
<keyword evidence="3 6" id="KW-0489">Methyltransferase</keyword>
<feature type="binding site" evidence="6">
    <location>
        <position position="187"/>
    </location>
    <ligand>
        <name>S-adenosyl-L-methionine</name>
        <dbReference type="ChEBI" id="CHEBI:59789"/>
    </ligand>
</feature>
<accession>A0A1N7KYR7</accession>
<dbReference type="Proteomes" id="UP000186795">
    <property type="component" value="Unassembled WGS sequence"/>
</dbReference>
<feature type="binding site" evidence="6">
    <location>
        <position position="208"/>
    </location>
    <ligand>
        <name>S-adenosyl-L-methionine</name>
        <dbReference type="ChEBI" id="CHEBI:59789"/>
    </ligand>
</feature>
<organism evidence="7 8">
    <name type="scientific">Kroppenstedtia eburnea</name>
    <dbReference type="NCBI Taxonomy" id="714067"/>
    <lineage>
        <taxon>Bacteria</taxon>
        <taxon>Bacillati</taxon>
        <taxon>Bacillota</taxon>
        <taxon>Bacilli</taxon>
        <taxon>Bacillales</taxon>
        <taxon>Thermoactinomycetaceae</taxon>
        <taxon>Kroppenstedtia</taxon>
    </lineage>
</organism>
<dbReference type="EC" id="2.1.1.-" evidence="6"/>
<keyword evidence="4 6" id="KW-0808">Transferase</keyword>
<sequence length="336" mass="36774">MGVRIPLFFWRDGRECPFFCRGVSLLDWMEVRVHTTSEAEEAVSHLLLEAGAEGTAVLDASVLRKEWETPFGEIIALSPNEYPEEGVWISGYFPAASFDDTLPERLAEKIGHLRQFGLEPGPATVVLERVSEESWAEAWKAYYKPIRVTDRLTVKPHWESYEPASAGEAVIQLDPGMAFGTGAHPTTILSMKLLERQLQPGQKVIDVGCGSGVLSIAAARLGASEVLALDLDPVAVESTSQNIRLNGLEQRIAVRQGNLLQGVRESADGVISNILAEIIIQFTDDLPRVIHPGGWFIASGVIAQKEEDVVRALSQAGFRVTDRLQEGDWVAMTAGT</sequence>
<name>A0A1N7KYR7_9BACL</name>
<comment type="similarity">
    <text evidence="1 6">Belongs to the methyltransferase superfamily. PrmA family.</text>
</comment>
<dbReference type="PANTHER" id="PTHR43648:SF1">
    <property type="entry name" value="ELECTRON TRANSFER FLAVOPROTEIN BETA SUBUNIT LYSINE METHYLTRANSFERASE"/>
    <property type="match status" value="1"/>
</dbReference>
<dbReference type="PANTHER" id="PTHR43648">
    <property type="entry name" value="ELECTRON TRANSFER FLAVOPROTEIN BETA SUBUNIT LYSINE METHYLTRANSFERASE"/>
    <property type="match status" value="1"/>
</dbReference>